<dbReference type="InterPro" id="IPR000305">
    <property type="entry name" value="GIY-YIG_endonuc"/>
</dbReference>
<name>A0A4S2H126_9PROT</name>
<dbReference type="EMBL" id="SRXW01000002">
    <property type="protein sequence ID" value="TGY89257.1"/>
    <property type="molecule type" value="Genomic_DNA"/>
</dbReference>
<reference evidence="2 3" key="1">
    <citation type="journal article" date="2017" name="Int. J. Syst. Evol. Microbiol.">
        <title>Marinicauda algicola sp. nov., isolated from a marine red alga Rhodosorus marinus.</title>
        <authorList>
            <person name="Jeong S.E."/>
            <person name="Jeon S.H."/>
            <person name="Chun B.H."/>
            <person name="Kim D.W."/>
            <person name="Jeon C.O."/>
        </authorList>
    </citation>
    <scope>NUCLEOTIDE SEQUENCE [LARGE SCALE GENOMIC DNA]</scope>
    <source>
        <strain evidence="2 3">JCM 31718</strain>
    </source>
</reference>
<gene>
    <name evidence="2" type="ORF">E5163_09060</name>
</gene>
<dbReference type="PROSITE" id="PS50164">
    <property type="entry name" value="GIY_YIG"/>
    <property type="match status" value="1"/>
</dbReference>
<keyword evidence="3" id="KW-1185">Reference proteome</keyword>
<dbReference type="Pfam" id="PF22945">
    <property type="entry name" value="LEM-3_GIY-YIG"/>
    <property type="match status" value="1"/>
</dbReference>
<dbReference type="AlphaFoldDB" id="A0A4S2H126"/>
<accession>A0A4S2H126</accession>
<sequence>MDPRRIFYVGKGVGDRCYSHAAGAVEQKPNATTSKIDLIREIQTSAGCDPAIEIVIHGLNESEALRIEAQMIKLLPGLTNIASGHCHEDYWLTTDEVNSRYAEPVRRHEIDGTILFVSLNRTYPEIADNAELLQRHSLGDWPISSERASRVDHIVAVYRQLARFAFTVDKSSTPTFDTEYPEGGKIRQRWRPSAVWRNNDLEKRIALKTVVDDTGEVLTRFSPRSSLRFSD</sequence>
<comment type="caution">
    <text evidence="2">The sequence shown here is derived from an EMBL/GenBank/DDBJ whole genome shotgun (WGS) entry which is preliminary data.</text>
</comment>
<feature type="domain" description="GIY-YIG" evidence="1">
    <location>
        <begin position="1"/>
        <end position="81"/>
    </location>
</feature>
<dbReference type="OrthoDB" id="67448at2"/>
<evidence type="ECO:0000259" key="1">
    <source>
        <dbReference type="PROSITE" id="PS50164"/>
    </source>
</evidence>
<evidence type="ECO:0000313" key="2">
    <source>
        <dbReference type="EMBL" id="TGY89257.1"/>
    </source>
</evidence>
<proteinExistence type="predicted"/>
<organism evidence="2 3">
    <name type="scientific">Marinicauda algicola</name>
    <dbReference type="NCBI Taxonomy" id="2029849"/>
    <lineage>
        <taxon>Bacteria</taxon>
        <taxon>Pseudomonadati</taxon>
        <taxon>Pseudomonadota</taxon>
        <taxon>Alphaproteobacteria</taxon>
        <taxon>Maricaulales</taxon>
        <taxon>Maricaulaceae</taxon>
        <taxon>Marinicauda</taxon>
    </lineage>
</organism>
<dbReference type="CDD" id="cd10440">
    <property type="entry name" value="GIY-YIG_COG3680"/>
    <property type="match status" value="1"/>
</dbReference>
<evidence type="ECO:0000313" key="3">
    <source>
        <dbReference type="Proteomes" id="UP000308054"/>
    </source>
</evidence>
<protein>
    <recommendedName>
        <fullName evidence="1">GIY-YIG domain-containing protein</fullName>
    </recommendedName>
</protein>
<dbReference type="RefSeq" id="WP_135995797.1">
    <property type="nucleotide sequence ID" value="NZ_CP071057.1"/>
</dbReference>
<dbReference type="Proteomes" id="UP000308054">
    <property type="component" value="Unassembled WGS sequence"/>
</dbReference>